<evidence type="ECO:0000313" key="5">
    <source>
        <dbReference type="Proteomes" id="UP001597519"/>
    </source>
</evidence>
<name>A0ABW5WSD7_9STAP</name>
<organism evidence="4 5">
    <name type="scientific">Corticicoccus populi</name>
    <dbReference type="NCBI Taxonomy" id="1812821"/>
    <lineage>
        <taxon>Bacteria</taxon>
        <taxon>Bacillati</taxon>
        <taxon>Bacillota</taxon>
        <taxon>Bacilli</taxon>
        <taxon>Bacillales</taxon>
        <taxon>Staphylococcaceae</taxon>
        <taxon>Corticicoccus</taxon>
    </lineage>
</organism>
<dbReference type="InterPro" id="IPR009061">
    <property type="entry name" value="DNA-bd_dom_put_sf"/>
</dbReference>
<proteinExistence type="predicted"/>
<gene>
    <name evidence="4" type="ORF">ACFSX4_01760</name>
</gene>
<evidence type="ECO:0000256" key="2">
    <source>
        <dbReference type="SAM" id="Coils"/>
    </source>
</evidence>
<dbReference type="InterPro" id="IPR047057">
    <property type="entry name" value="MerR_fam"/>
</dbReference>
<dbReference type="RefSeq" id="WP_377770939.1">
    <property type="nucleotide sequence ID" value="NZ_JBHUOQ010000001.1"/>
</dbReference>
<evidence type="ECO:0000259" key="3">
    <source>
        <dbReference type="PROSITE" id="PS50937"/>
    </source>
</evidence>
<keyword evidence="1" id="KW-0238">DNA-binding</keyword>
<evidence type="ECO:0000256" key="1">
    <source>
        <dbReference type="ARBA" id="ARBA00023125"/>
    </source>
</evidence>
<evidence type="ECO:0000313" key="4">
    <source>
        <dbReference type="EMBL" id="MFD2829173.1"/>
    </source>
</evidence>
<protein>
    <submittedName>
        <fullName evidence="4">MerR family transcriptional regulator</fullName>
    </submittedName>
</protein>
<dbReference type="CDD" id="cd01106">
    <property type="entry name" value="HTH_TipAL-Mta"/>
    <property type="match status" value="1"/>
</dbReference>
<accession>A0ABW5WSD7</accession>
<keyword evidence="2" id="KW-0175">Coiled coil</keyword>
<dbReference type="Gene3D" id="1.10.1660.10">
    <property type="match status" value="1"/>
</dbReference>
<dbReference type="PANTHER" id="PTHR30204:SF96">
    <property type="entry name" value="CHROMOSOME-ANCHORING PROTEIN RACA"/>
    <property type="match status" value="1"/>
</dbReference>
<keyword evidence="5" id="KW-1185">Reference proteome</keyword>
<feature type="coiled-coil region" evidence="2">
    <location>
        <begin position="76"/>
        <end position="103"/>
    </location>
</feature>
<comment type="caution">
    <text evidence="4">The sequence shown here is derived from an EMBL/GenBank/DDBJ whole genome shotgun (WGS) entry which is preliminary data.</text>
</comment>
<dbReference type="Pfam" id="PF13411">
    <property type="entry name" value="MerR_1"/>
    <property type="match status" value="1"/>
</dbReference>
<dbReference type="Proteomes" id="UP001597519">
    <property type="component" value="Unassembled WGS sequence"/>
</dbReference>
<dbReference type="InterPro" id="IPR000551">
    <property type="entry name" value="MerR-type_HTH_dom"/>
</dbReference>
<feature type="domain" description="HTH merR-type" evidence="3">
    <location>
        <begin position="1"/>
        <end position="70"/>
    </location>
</feature>
<dbReference type="EMBL" id="JBHUOQ010000001">
    <property type="protein sequence ID" value="MFD2829173.1"/>
    <property type="molecule type" value="Genomic_DNA"/>
</dbReference>
<dbReference type="PANTHER" id="PTHR30204">
    <property type="entry name" value="REDOX-CYCLING DRUG-SENSING TRANSCRIPTIONAL ACTIVATOR SOXR"/>
    <property type="match status" value="1"/>
</dbReference>
<sequence>MIYTVKEVSILTNVTIRTLRYYDEIGLLVTDRNENGHRIYRSKDIMHLTMISSLKSLGVSLSTIKDILNTQGYDLQKVLELQKHMINTEIKRLEAERENTEAMLNSLHPEKSLEKTLLENHLDLKDVDMQHAIDFTNNKEIDFTYFYDKIYALKNNLPEALDTMKEFLEYLNQSYSGYFINEQNILNLAEQYQSKEARLYFSKYDKSFNIYLADLLLSIVRKKESTNDET</sequence>
<dbReference type="PROSITE" id="PS50937">
    <property type="entry name" value="HTH_MERR_2"/>
    <property type="match status" value="1"/>
</dbReference>
<dbReference type="SUPFAM" id="SSF46955">
    <property type="entry name" value="Putative DNA-binding domain"/>
    <property type="match status" value="1"/>
</dbReference>
<dbReference type="SMART" id="SM00422">
    <property type="entry name" value="HTH_MERR"/>
    <property type="match status" value="1"/>
</dbReference>
<reference evidence="5" key="1">
    <citation type="journal article" date="2019" name="Int. J. Syst. Evol. Microbiol.">
        <title>The Global Catalogue of Microorganisms (GCM) 10K type strain sequencing project: providing services to taxonomists for standard genome sequencing and annotation.</title>
        <authorList>
            <consortium name="The Broad Institute Genomics Platform"/>
            <consortium name="The Broad Institute Genome Sequencing Center for Infectious Disease"/>
            <person name="Wu L."/>
            <person name="Ma J."/>
        </authorList>
    </citation>
    <scope>NUCLEOTIDE SEQUENCE [LARGE SCALE GENOMIC DNA]</scope>
    <source>
        <strain evidence="5">KCTC 33575</strain>
    </source>
</reference>